<evidence type="ECO:0000256" key="6">
    <source>
        <dbReference type="ARBA" id="ARBA00023136"/>
    </source>
</evidence>
<dbReference type="SUPFAM" id="SSF103088">
    <property type="entry name" value="OmpA-like"/>
    <property type="match status" value="1"/>
</dbReference>
<evidence type="ECO:0000259" key="9">
    <source>
        <dbReference type="PROSITE" id="PS51123"/>
    </source>
</evidence>
<dbReference type="NCBIfam" id="NF006548">
    <property type="entry name" value="PRK09041.1"/>
    <property type="match status" value="1"/>
</dbReference>
<sequence length="276" mass="30988">METFMAGNNDKKIVIIKRKTNDRHVHHGGSWKIAYADFVTAMMAFFLLMWLVASLNKAQKDGISEYFKQPLRIAFIGGDSTGSRAETINGGGDNLDKHDGQVSTASQNEMKQLQQLKTNILLSVHNDPSLVDLKDRLLMDIVSEGLRIQLIDNKNKPMFPLGSDQMDPNVQQILDKIAKLLNNVPNKISIQGHTDANPYDNPEDLTQTNWELSTQRANAARRALLKGGLQENKVMEVTGFASTVLLDKKNPLNPNNRRISIIVMKKEVEEKLIKNK</sequence>
<dbReference type="InterPro" id="IPR050330">
    <property type="entry name" value="Bact_OuterMem_StrucFunc"/>
</dbReference>
<dbReference type="PROSITE" id="PS51123">
    <property type="entry name" value="OMPA_2"/>
    <property type="match status" value="1"/>
</dbReference>
<dbReference type="STRING" id="451.B6N58_10445"/>
<dbReference type="PANTHER" id="PTHR30329">
    <property type="entry name" value="STATOR ELEMENT OF FLAGELLAR MOTOR COMPLEX"/>
    <property type="match status" value="1"/>
</dbReference>
<name>A0A098GCX0_LEGMI</name>
<dbReference type="HOGENOM" id="CLU_016890_3_1_6"/>
<dbReference type="InterPro" id="IPR006665">
    <property type="entry name" value="OmpA-like"/>
</dbReference>
<keyword evidence="3" id="KW-1003">Cell membrane</keyword>
<comment type="similarity">
    <text evidence="2">Belongs to the MotB family.</text>
</comment>
<dbReference type="Proteomes" id="UP000032414">
    <property type="component" value="Chromosome I"/>
</dbReference>
<feature type="domain" description="OmpA-like" evidence="9">
    <location>
        <begin position="146"/>
        <end position="267"/>
    </location>
</feature>
<dbReference type="PANTHER" id="PTHR30329:SF21">
    <property type="entry name" value="LIPOPROTEIN YIAD-RELATED"/>
    <property type="match status" value="1"/>
</dbReference>
<evidence type="ECO:0000256" key="2">
    <source>
        <dbReference type="ARBA" id="ARBA00008914"/>
    </source>
</evidence>
<dbReference type="Gene3D" id="3.30.1330.60">
    <property type="entry name" value="OmpA-like domain"/>
    <property type="match status" value="1"/>
</dbReference>
<dbReference type="KEGG" id="tmc:LMI_1007"/>
<evidence type="ECO:0000313" key="11">
    <source>
        <dbReference type="Proteomes" id="UP000032414"/>
    </source>
</evidence>
<dbReference type="InterPro" id="IPR025713">
    <property type="entry name" value="MotB-like_N_dom"/>
</dbReference>
<gene>
    <name evidence="10" type="primary">motB</name>
    <name evidence="10" type="ORF">LMI_1007</name>
</gene>
<dbReference type="AlphaFoldDB" id="A0A098GCX0"/>
<evidence type="ECO:0000256" key="5">
    <source>
        <dbReference type="ARBA" id="ARBA00022989"/>
    </source>
</evidence>
<evidence type="ECO:0000256" key="1">
    <source>
        <dbReference type="ARBA" id="ARBA00004162"/>
    </source>
</evidence>
<dbReference type="CDD" id="cd07185">
    <property type="entry name" value="OmpA_C-like"/>
    <property type="match status" value="1"/>
</dbReference>
<evidence type="ECO:0000256" key="4">
    <source>
        <dbReference type="ARBA" id="ARBA00022692"/>
    </source>
</evidence>
<accession>A0A098GCX0</accession>
<keyword evidence="4 8" id="KW-0812">Transmembrane</keyword>
<comment type="subcellular location">
    <subcellularLocation>
        <location evidence="1">Cell membrane</location>
        <topology evidence="1">Single-pass membrane protein</topology>
    </subcellularLocation>
</comment>
<protein>
    <submittedName>
        <fullName evidence="10">Motility protein B</fullName>
    </submittedName>
</protein>
<feature type="transmembrane region" description="Helical" evidence="8">
    <location>
        <begin position="33"/>
        <end position="53"/>
    </location>
</feature>
<dbReference type="Pfam" id="PF13677">
    <property type="entry name" value="MotB_plug"/>
    <property type="match status" value="1"/>
</dbReference>
<evidence type="ECO:0000313" key="10">
    <source>
        <dbReference type="EMBL" id="CEG60323.1"/>
    </source>
</evidence>
<evidence type="ECO:0000256" key="3">
    <source>
        <dbReference type="ARBA" id="ARBA00022475"/>
    </source>
</evidence>
<dbReference type="GO" id="GO:0005886">
    <property type="term" value="C:plasma membrane"/>
    <property type="evidence" value="ECO:0007669"/>
    <property type="project" value="UniProtKB-SubCell"/>
</dbReference>
<dbReference type="Pfam" id="PF00691">
    <property type="entry name" value="OmpA"/>
    <property type="match status" value="1"/>
</dbReference>
<reference evidence="11" key="1">
    <citation type="submission" date="2014-09" db="EMBL/GenBank/DDBJ databases">
        <authorList>
            <person name="Gomez-Valero L."/>
        </authorList>
    </citation>
    <scope>NUCLEOTIDE SEQUENCE [LARGE SCALE GENOMIC DNA]</scope>
    <source>
        <strain evidence="11">ATCC33218</strain>
    </source>
</reference>
<evidence type="ECO:0000256" key="7">
    <source>
        <dbReference type="PROSITE-ProRule" id="PRU00473"/>
    </source>
</evidence>
<keyword evidence="6 7" id="KW-0472">Membrane</keyword>
<proteinExistence type="inferred from homology"/>
<keyword evidence="5 8" id="KW-1133">Transmembrane helix</keyword>
<dbReference type="InterPro" id="IPR036737">
    <property type="entry name" value="OmpA-like_sf"/>
</dbReference>
<dbReference type="EMBL" id="LN614830">
    <property type="protein sequence ID" value="CEG60323.1"/>
    <property type="molecule type" value="Genomic_DNA"/>
</dbReference>
<evidence type="ECO:0000256" key="8">
    <source>
        <dbReference type="SAM" id="Phobius"/>
    </source>
</evidence>
<organism evidence="10 11">
    <name type="scientific">Legionella micdadei</name>
    <name type="common">Tatlockia micdadei</name>
    <dbReference type="NCBI Taxonomy" id="451"/>
    <lineage>
        <taxon>Bacteria</taxon>
        <taxon>Pseudomonadati</taxon>
        <taxon>Pseudomonadota</taxon>
        <taxon>Gammaproteobacteria</taxon>
        <taxon>Legionellales</taxon>
        <taxon>Legionellaceae</taxon>
        <taxon>Legionella</taxon>
    </lineage>
</organism>
<dbReference type="OrthoDB" id="9809186at2"/>